<feature type="non-terminal residue" evidence="2">
    <location>
        <position position="33"/>
    </location>
</feature>
<dbReference type="AlphaFoldDB" id="E2AZK8"/>
<dbReference type="Proteomes" id="UP000000311">
    <property type="component" value="Unassembled WGS sequence"/>
</dbReference>
<dbReference type="InParanoid" id="E2AZK8"/>
<evidence type="ECO:0000313" key="3">
    <source>
        <dbReference type="Proteomes" id="UP000000311"/>
    </source>
</evidence>
<feature type="transmembrane region" description="Helical" evidence="1">
    <location>
        <begin position="6"/>
        <end position="26"/>
    </location>
</feature>
<sequence>SIYFGYVDNIILAALFSFHFTILDIFNSFHHRL</sequence>
<reference evidence="2 3" key="1">
    <citation type="journal article" date="2010" name="Science">
        <title>Genomic comparison of the ants Camponotus floridanus and Harpegnathos saltator.</title>
        <authorList>
            <person name="Bonasio R."/>
            <person name="Zhang G."/>
            <person name="Ye C."/>
            <person name="Mutti N.S."/>
            <person name="Fang X."/>
            <person name="Qin N."/>
            <person name="Donahue G."/>
            <person name="Yang P."/>
            <person name="Li Q."/>
            <person name="Li C."/>
            <person name="Zhang P."/>
            <person name="Huang Z."/>
            <person name="Berger S.L."/>
            <person name="Reinberg D."/>
            <person name="Wang J."/>
            <person name="Liebig J."/>
        </authorList>
    </citation>
    <scope>NUCLEOTIDE SEQUENCE [LARGE SCALE GENOMIC DNA]</scope>
    <source>
        <strain evidence="3">C129</strain>
    </source>
</reference>
<proteinExistence type="predicted"/>
<organism evidence="3">
    <name type="scientific">Camponotus floridanus</name>
    <name type="common">Florida carpenter ant</name>
    <dbReference type="NCBI Taxonomy" id="104421"/>
    <lineage>
        <taxon>Eukaryota</taxon>
        <taxon>Metazoa</taxon>
        <taxon>Ecdysozoa</taxon>
        <taxon>Arthropoda</taxon>
        <taxon>Hexapoda</taxon>
        <taxon>Insecta</taxon>
        <taxon>Pterygota</taxon>
        <taxon>Neoptera</taxon>
        <taxon>Endopterygota</taxon>
        <taxon>Hymenoptera</taxon>
        <taxon>Apocrita</taxon>
        <taxon>Aculeata</taxon>
        <taxon>Formicoidea</taxon>
        <taxon>Formicidae</taxon>
        <taxon>Formicinae</taxon>
        <taxon>Camponotus</taxon>
    </lineage>
</organism>
<evidence type="ECO:0000256" key="1">
    <source>
        <dbReference type="SAM" id="Phobius"/>
    </source>
</evidence>
<keyword evidence="1" id="KW-1133">Transmembrane helix</keyword>
<gene>
    <name evidence="2" type="ORF">EAG_15530</name>
</gene>
<evidence type="ECO:0000313" key="2">
    <source>
        <dbReference type="EMBL" id="EFN61141.1"/>
    </source>
</evidence>
<protein>
    <submittedName>
        <fullName evidence="2">Uncharacterized protein</fullName>
    </submittedName>
</protein>
<name>E2AZK8_CAMFO</name>
<keyword evidence="1" id="KW-0472">Membrane</keyword>
<feature type="non-terminal residue" evidence="2">
    <location>
        <position position="1"/>
    </location>
</feature>
<accession>E2AZK8</accession>
<keyword evidence="3" id="KW-1185">Reference proteome</keyword>
<keyword evidence="1" id="KW-0812">Transmembrane</keyword>
<dbReference type="EMBL" id="GL444248">
    <property type="protein sequence ID" value="EFN61141.1"/>
    <property type="molecule type" value="Genomic_DNA"/>
</dbReference>